<evidence type="ECO:0000256" key="2">
    <source>
        <dbReference type="ARBA" id="ARBA00007145"/>
    </source>
</evidence>
<dbReference type="EC" id="6.3.5.1" evidence="7 8"/>
<dbReference type="InterPro" id="IPR022310">
    <property type="entry name" value="NAD/GMP_synthase"/>
</dbReference>
<feature type="binding site" evidence="7">
    <location>
        <position position="175"/>
    </location>
    <ligand>
        <name>L-glutamine</name>
        <dbReference type="ChEBI" id="CHEBI:58359"/>
    </ligand>
</feature>
<comment type="caution">
    <text evidence="11">The sequence shown here is derived from an EMBL/GenBank/DDBJ whole genome shotgun (WGS) entry which is preliminary data.</text>
</comment>
<comment type="pathway">
    <text evidence="1 7 8">Cofactor biosynthesis; NAD(+) biosynthesis; NAD(+) from deamido-NAD(+) (L-Gln route): step 1/1.</text>
</comment>
<evidence type="ECO:0000256" key="7">
    <source>
        <dbReference type="HAMAP-Rule" id="MF_02090"/>
    </source>
</evidence>
<gene>
    <name evidence="7" type="primary">nadE</name>
    <name evidence="11" type="ORF">GCM10022212_10830</name>
</gene>
<dbReference type="SUPFAM" id="SSF56317">
    <property type="entry name" value="Carbon-nitrogen hydrolase"/>
    <property type="match status" value="1"/>
</dbReference>
<protein>
    <recommendedName>
        <fullName evidence="7 8">Glutamine-dependent NAD(+) synthetase</fullName>
        <ecNumber evidence="7 8">6.3.5.1</ecNumber>
    </recommendedName>
    <alternativeName>
        <fullName evidence="7 8">NAD(+) synthase [glutamine-hydrolyzing]</fullName>
    </alternativeName>
</protein>
<dbReference type="PANTHER" id="PTHR23090:SF9">
    <property type="entry name" value="GLUTAMINE-DEPENDENT NAD(+) SYNTHETASE"/>
    <property type="match status" value="1"/>
</dbReference>
<feature type="binding site" evidence="7">
    <location>
        <position position="393"/>
    </location>
    <ligand>
        <name>ATP</name>
        <dbReference type="ChEBI" id="CHEBI:30616"/>
    </ligand>
</feature>
<dbReference type="PROSITE" id="PS50263">
    <property type="entry name" value="CN_HYDROLASE"/>
    <property type="match status" value="1"/>
</dbReference>
<keyword evidence="12" id="KW-1185">Reference proteome</keyword>
<name>A0ABP7SVX8_9BURK</name>
<dbReference type="PANTHER" id="PTHR23090">
    <property type="entry name" value="NH 3 /GLUTAMINE-DEPENDENT NAD + SYNTHETASE"/>
    <property type="match status" value="1"/>
</dbReference>
<evidence type="ECO:0000256" key="6">
    <source>
        <dbReference type="ARBA" id="ARBA00023027"/>
    </source>
</evidence>
<evidence type="ECO:0000256" key="3">
    <source>
        <dbReference type="ARBA" id="ARBA00022598"/>
    </source>
</evidence>
<evidence type="ECO:0000256" key="4">
    <source>
        <dbReference type="ARBA" id="ARBA00022741"/>
    </source>
</evidence>
<dbReference type="Pfam" id="PF02540">
    <property type="entry name" value="NAD_synthase"/>
    <property type="match status" value="1"/>
</dbReference>
<accession>A0ABP7SVX8</accession>
<dbReference type="NCBIfam" id="NF010588">
    <property type="entry name" value="PRK13981.1"/>
    <property type="match status" value="1"/>
</dbReference>
<feature type="binding site" evidence="7">
    <location>
        <position position="181"/>
    </location>
    <ligand>
        <name>L-glutamine</name>
        <dbReference type="ChEBI" id="CHEBI:58359"/>
    </ligand>
</feature>
<dbReference type="Gene3D" id="3.40.50.620">
    <property type="entry name" value="HUPs"/>
    <property type="match status" value="1"/>
</dbReference>
<organism evidence="11 12">
    <name type="scientific">Actimicrobium antarcticum</name>
    <dbReference type="NCBI Taxonomy" id="1051899"/>
    <lineage>
        <taxon>Bacteria</taxon>
        <taxon>Pseudomonadati</taxon>
        <taxon>Pseudomonadota</taxon>
        <taxon>Betaproteobacteria</taxon>
        <taxon>Burkholderiales</taxon>
        <taxon>Oxalobacteraceae</taxon>
        <taxon>Actimicrobium</taxon>
    </lineage>
</organism>
<comment type="similarity">
    <text evidence="9">Belongs to the NAD synthetase family.</text>
</comment>
<keyword evidence="6 7" id="KW-0520">NAD</keyword>
<feature type="binding site" evidence="7">
    <location>
        <position position="369"/>
    </location>
    <ligand>
        <name>deamido-NAD(+)</name>
        <dbReference type="ChEBI" id="CHEBI:58437"/>
        <note>ligand shared between two neighboring subunits</note>
    </ligand>
</feature>
<comment type="function">
    <text evidence="7">Catalyzes the ATP-dependent amidation of deamido-NAD to form NAD. Uses L-glutamine as a nitrogen source.</text>
</comment>
<evidence type="ECO:0000313" key="12">
    <source>
        <dbReference type="Proteomes" id="UP001501353"/>
    </source>
</evidence>
<comment type="similarity">
    <text evidence="2 7 8">In the C-terminal section; belongs to the NAD synthetase family.</text>
</comment>
<dbReference type="Proteomes" id="UP001501353">
    <property type="component" value="Unassembled WGS sequence"/>
</dbReference>
<evidence type="ECO:0000256" key="1">
    <source>
        <dbReference type="ARBA" id="ARBA00005188"/>
    </source>
</evidence>
<feature type="active site" description="Nucleophile; for glutaminase activity" evidence="7">
    <location>
        <position position="149"/>
    </location>
</feature>
<dbReference type="Pfam" id="PF00795">
    <property type="entry name" value="CN_hydrolase"/>
    <property type="match status" value="1"/>
</dbReference>
<sequence>MTIKVAIAQINSTVGDLAGNRSRIFSFAQRAFALGADIVVTPELSLVGYPPEDLLLRDAFYAQSAQAAEALAAELTVFPGLHVVVGLPLLQHGLRFNAAVVLADGKVIATYCKAELPNDSVFDEKRYFSAADAACVFELKGVRFGLNICEDTWFSRAPARARAAGAQVLLVPNASPYHMNKQHLRYDRMRAHVSAQDMALVYANLVGGQDELIFDGNSFVLDRSGQIQAQLKHFGEDLQVIEFDGATPLPAQVHPALPVEAQVYEAMVLGVRDYIGKNGFPGVLIGLSGGVDSALTLAVAVDALGADKVRTVMMPSPYTAEISWIDSRDMAQRTGVRYDEIPIADCFSAFKHTLSDEFAGLAEDTTEENIQARIRGTILMALSNKHGSIVLTTGNKSEMAVGYCTLYGDMAGGFAVLKDIAKTLVYRLCAYRNGISEVIPTRILTRAPSAELRPDQTDQDSLPPYEVLDAIMQMFMEENRSVADILAAGFRKEDVDRITHLIKINEYKRRQSPVGIRVTHRAFGRDWRYPITSKFRG</sequence>
<feature type="binding site" evidence="7">
    <location>
        <position position="398"/>
    </location>
    <ligand>
        <name>deamido-NAD(+)</name>
        <dbReference type="ChEBI" id="CHEBI:58437"/>
        <note>ligand shared between two neighboring subunits</note>
    </ligand>
</feature>
<feature type="binding site" evidence="7">
    <location>
        <position position="508"/>
    </location>
    <ligand>
        <name>deamido-NAD(+)</name>
        <dbReference type="ChEBI" id="CHEBI:58437"/>
        <note>ligand shared between two neighboring subunits</note>
    </ligand>
</feature>
<keyword evidence="4 7" id="KW-0547">Nucleotide-binding</keyword>
<evidence type="ECO:0000256" key="8">
    <source>
        <dbReference type="PIRNR" id="PIRNR006630"/>
    </source>
</evidence>
<feature type="active site" description="For glutaminase activity" evidence="7">
    <location>
        <position position="113"/>
    </location>
</feature>
<feature type="binding site" evidence="7">
    <location>
        <begin position="286"/>
        <end position="293"/>
    </location>
    <ligand>
        <name>ATP</name>
        <dbReference type="ChEBI" id="CHEBI:30616"/>
    </ligand>
</feature>
<dbReference type="NCBIfam" id="TIGR00552">
    <property type="entry name" value="nadE"/>
    <property type="match status" value="1"/>
</dbReference>
<evidence type="ECO:0000256" key="5">
    <source>
        <dbReference type="ARBA" id="ARBA00022840"/>
    </source>
</evidence>
<dbReference type="InterPro" id="IPR036526">
    <property type="entry name" value="C-N_Hydrolase_sf"/>
</dbReference>
<feature type="active site" description="Proton acceptor; for glutaminase activity" evidence="7">
    <location>
        <position position="43"/>
    </location>
</feature>
<dbReference type="InterPro" id="IPR003694">
    <property type="entry name" value="NAD_synthase"/>
</dbReference>
<comment type="caution">
    <text evidence="7">Lacks conserved residue(s) required for the propagation of feature annotation.</text>
</comment>
<dbReference type="EMBL" id="BAAAZE010000005">
    <property type="protein sequence ID" value="GAA4017194.1"/>
    <property type="molecule type" value="Genomic_DNA"/>
</dbReference>
<dbReference type="HAMAP" id="MF_02090">
    <property type="entry name" value="NadE_glutamine_dep"/>
    <property type="match status" value="1"/>
</dbReference>
<dbReference type="PIRSF" id="PIRSF006630">
    <property type="entry name" value="NADS_GAT"/>
    <property type="match status" value="1"/>
</dbReference>
<dbReference type="InterPro" id="IPR014445">
    <property type="entry name" value="Gln-dep_NAD_synthase"/>
</dbReference>
<dbReference type="Gene3D" id="3.60.110.10">
    <property type="entry name" value="Carbon-nitrogen hydrolase"/>
    <property type="match status" value="1"/>
</dbReference>
<dbReference type="InterPro" id="IPR003010">
    <property type="entry name" value="C-N_Hydrolase"/>
</dbReference>
<dbReference type="SUPFAM" id="SSF52402">
    <property type="entry name" value="Adenine nucleotide alpha hydrolases-like"/>
    <property type="match status" value="1"/>
</dbReference>
<dbReference type="CDD" id="cd00553">
    <property type="entry name" value="NAD_synthase"/>
    <property type="match status" value="1"/>
</dbReference>
<feature type="domain" description="CN hydrolase" evidence="10">
    <location>
        <begin position="3"/>
        <end position="245"/>
    </location>
</feature>
<dbReference type="RefSeq" id="WP_344762223.1">
    <property type="nucleotide sequence ID" value="NZ_BAAAZE010000005.1"/>
</dbReference>
<reference evidence="12" key="1">
    <citation type="journal article" date="2019" name="Int. J. Syst. Evol. Microbiol.">
        <title>The Global Catalogue of Microorganisms (GCM) 10K type strain sequencing project: providing services to taxonomists for standard genome sequencing and annotation.</title>
        <authorList>
            <consortium name="The Broad Institute Genomics Platform"/>
            <consortium name="The Broad Institute Genome Sequencing Center for Infectious Disease"/>
            <person name="Wu L."/>
            <person name="Ma J."/>
        </authorList>
    </citation>
    <scope>NUCLEOTIDE SEQUENCE [LARGE SCALE GENOMIC DNA]</scope>
    <source>
        <strain evidence="12">JCM 16673</strain>
    </source>
</reference>
<comment type="catalytic activity">
    <reaction evidence="7 8">
        <text>deamido-NAD(+) + L-glutamine + ATP + H2O = L-glutamate + AMP + diphosphate + NAD(+) + H(+)</text>
        <dbReference type="Rhea" id="RHEA:24384"/>
        <dbReference type="ChEBI" id="CHEBI:15377"/>
        <dbReference type="ChEBI" id="CHEBI:15378"/>
        <dbReference type="ChEBI" id="CHEBI:29985"/>
        <dbReference type="ChEBI" id="CHEBI:30616"/>
        <dbReference type="ChEBI" id="CHEBI:33019"/>
        <dbReference type="ChEBI" id="CHEBI:57540"/>
        <dbReference type="ChEBI" id="CHEBI:58359"/>
        <dbReference type="ChEBI" id="CHEBI:58437"/>
        <dbReference type="ChEBI" id="CHEBI:456215"/>
        <dbReference type="EC" id="6.3.5.1"/>
    </reaction>
</comment>
<evidence type="ECO:0000256" key="9">
    <source>
        <dbReference type="RuleBase" id="RU003811"/>
    </source>
</evidence>
<keyword evidence="3 7" id="KW-0436">Ligase</keyword>
<proteinExistence type="inferred from homology"/>
<dbReference type="InterPro" id="IPR014729">
    <property type="entry name" value="Rossmann-like_a/b/a_fold"/>
</dbReference>
<keyword evidence="5 7" id="KW-0067">ATP-binding</keyword>
<evidence type="ECO:0000313" key="11">
    <source>
        <dbReference type="EMBL" id="GAA4017194.1"/>
    </source>
</evidence>
<dbReference type="CDD" id="cd07570">
    <property type="entry name" value="GAT_Gln-NAD-synth"/>
    <property type="match status" value="1"/>
</dbReference>
<evidence type="ECO:0000259" key="10">
    <source>
        <dbReference type="PROSITE" id="PS50263"/>
    </source>
</evidence>